<comment type="caution">
    <text evidence="2">The sequence shown here is derived from an EMBL/GenBank/DDBJ whole genome shotgun (WGS) entry which is preliminary data.</text>
</comment>
<dbReference type="AlphaFoldDB" id="A0AAN6P4Q4"/>
<gene>
    <name evidence="2" type="ORF">C8A01DRAFT_21245</name>
</gene>
<dbReference type="PANTHER" id="PTHR38166:SF1">
    <property type="entry name" value="C2H2-TYPE DOMAIN-CONTAINING PROTEIN"/>
    <property type="match status" value="1"/>
</dbReference>
<keyword evidence="3" id="KW-1185">Reference proteome</keyword>
<evidence type="ECO:0000256" key="1">
    <source>
        <dbReference type="SAM" id="MobiDB-lite"/>
    </source>
</evidence>
<feature type="region of interest" description="Disordered" evidence="1">
    <location>
        <begin position="609"/>
        <end position="668"/>
    </location>
</feature>
<protein>
    <recommendedName>
        <fullName evidence="4">C2H2-type domain-containing protein</fullName>
    </recommendedName>
</protein>
<proteinExistence type="predicted"/>
<feature type="region of interest" description="Disordered" evidence="1">
    <location>
        <begin position="915"/>
        <end position="958"/>
    </location>
</feature>
<organism evidence="2 3">
    <name type="scientific">Parachaetomium inaequale</name>
    <dbReference type="NCBI Taxonomy" id="2588326"/>
    <lineage>
        <taxon>Eukaryota</taxon>
        <taxon>Fungi</taxon>
        <taxon>Dikarya</taxon>
        <taxon>Ascomycota</taxon>
        <taxon>Pezizomycotina</taxon>
        <taxon>Sordariomycetes</taxon>
        <taxon>Sordariomycetidae</taxon>
        <taxon>Sordariales</taxon>
        <taxon>Chaetomiaceae</taxon>
        <taxon>Parachaetomium</taxon>
    </lineage>
</organism>
<evidence type="ECO:0000313" key="2">
    <source>
        <dbReference type="EMBL" id="KAK4031555.1"/>
    </source>
</evidence>
<evidence type="ECO:0008006" key="4">
    <source>
        <dbReference type="Google" id="ProtNLM"/>
    </source>
</evidence>
<dbReference type="EMBL" id="MU854764">
    <property type="protein sequence ID" value="KAK4031555.1"/>
    <property type="molecule type" value="Genomic_DNA"/>
</dbReference>
<reference evidence="3" key="1">
    <citation type="journal article" date="2023" name="Mol. Phylogenet. Evol.">
        <title>Genome-scale phylogeny and comparative genomics of the fungal order Sordariales.</title>
        <authorList>
            <person name="Hensen N."/>
            <person name="Bonometti L."/>
            <person name="Westerberg I."/>
            <person name="Brannstrom I.O."/>
            <person name="Guillou S."/>
            <person name="Cros-Aarteil S."/>
            <person name="Calhoun S."/>
            <person name="Haridas S."/>
            <person name="Kuo A."/>
            <person name="Mondo S."/>
            <person name="Pangilinan J."/>
            <person name="Riley R."/>
            <person name="LaButti K."/>
            <person name="Andreopoulos B."/>
            <person name="Lipzen A."/>
            <person name="Chen C."/>
            <person name="Yan M."/>
            <person name="Daum C."/>
            <person name="Ng V."/>
            <person name="Clum A."/>
            <person name="Steindorff A."/>
            <person name="Ohm R.A."/>
            <person name="Martin F."/>
            <person name="Silar P."/>
            <person name="Natvig D.O."/>
            <person name="Lalanne C."/>
            <person name="Gautier V."/>
            <person name="Ament-Velasquez S.L."/>
            <person name="Kruys A."/>
            <person name="Hutchinson M.I."/>
            <person name="Powell A.J."/>
            <person name="Barry K."/>
            <person name="Miller A.N."/>
            <person name="Grigoriev I.V."/>
            <person name="Debuchy R."/>
            <person name="Gladieux P."/>
            <person name="Hiltunen Thoren M."/>
            <person name="Johannesson H."/>
        </authorList>
    </citation>
    <scope>NUCLEOTIDE SEQUENCE [LARGE SCALE GENOMIC DNA]</scope>
    <source>
        <strain evidence="3">CBS 284.82</strain>
    </source>
</reference>
<dbReference type="Proteomes" id="UP001303115">
    <property type="component" value="Unassembled WGS sequence"/>
</dbReference>
<name>A0AAN6P4Q4_9PEZI</name>
<accession>A0AAN6P4Q4</accession>
<dbReference type="PANTHER" id="PTHR38166">
    <property type="entry name" value="C2H2-TYPE DOMAIN-CONTAINING PROTEIN-RELATED"/>
    <property type="match status" value="1"/>
</dbReference>
<evidence type="ECO:0000313" key="3">
    <source>
        <dbReference type="Proteomes" id="UP001303115"/>
    </source>
</evidence>
<sequence length="992" mass="109179">MAELLNLYEKYDTVDEHAASFEASERLEDDEAKTTYSTATTVSQADARHYISELSHEIAKRLSIDVDVKKLASLRGALPELIKGFSVKLGLESASQINRDIMYFVHKHHRDIALQLESILACQDDEVTTKHYDLDKMSLSEKMKLWDSKATTDQEPIPNSDTLFHGVEDDDESINLAGLSGYSNVISGSRALAWLVASLGQRSLLQWGSDGMGDLAVNKIRQTILKSLPTEKISKREPPRQHTVSFRLKWDHIMNQPLQERTDRLNTMVITVCSGNAQVTSVDKYMHQTWPWNASGASSSVGRLISPPYAGAWFRADFPCSESVSFLWDNMKITVRYDGDNLVLTTTSSTCTLAEFGEQLAWITAALWPRARDSTTSSSPSIVRRDPQKVSGTPVSATICFDVLVQQSPLAPEELWWTDMVGRHPVVVRGFPVPRQPEGYIGLEHSFAMLTTMGYQPTSLDSGKIRLTGPEKMLALVKRVNTVFIWGDVRCLSHRCYAVDDSERSADLENATSHFDLSMGTHIVTTCGNICKGGNRHGMPMLAGSRCGVAGPGTTPTDTSFESDLLSTSDLSDSLSSLDRKLPALPLLRDAIVRRLVLGYCHAHAAESATTAGGGRTHGDGPNESLSPSAFDNPSGSSGPGKKRSRQEAGDDDDESPPEPPAPKRGRLAGSSKLLACPFWKAYPHRHRCCFTKILSRIRDVKQHLRRDHYSPFSCNRCSAAFPDEQTLREHDSDPNGLFCTPSPQLDRISSHQQLQMGRKSDYKLSEEQQWFALWDIVFPGRRRPSSAYRDPDITEELCSFREYCATYGEDILDDATQAVVATGQWQGFGMLSGEERQGILRWVVRDGFELAFRHWTSARASVARLSRSGEMTAQSATPAGFSLPDSGIVVEALPPASDSRLEAALECGHQESVEEGIPNGTQEAVGEGENRVGPPPARETPQGLMPDDDSSLLGLESMPEPWTLDAPWANGAEWETLLAAVGGMSSSGHCL</sequence>